<gene>
    <name evidence="2" type="ORF">mMyoMyo1_010889</name>
</gene>
<feature type="compositionally biased region" description="Polar residues" evidence="1">
    <location>
        <begin position="114"/>
        <end position="124"/>
    </location>
</feature>
<keyword evidence="3" id="KW-1185">Reference proteome</keyword>
<organism evidence="2 3">
    <name type="scientific">Myotis myotis</name>
    <name type="common">Greater mouse-eared bat</name>
    <name type="synonym">Vespertilio myotis</name>
    <dbReference type="NCBI Taxonomy" id="51298"/>
    <lineage>
        <taxon>Eukaryota</taxon>
        <taxon>Metazoa</taxon>
        <taxon>Chordata</taxon>
        <taxon>Craniata</taxon>
        <taxon>Vertebrata</taxon>
        <taxon>Euteleostomi</taxon>
        <taxon>Mammalia</taxon>
        <taxon>Eutheria</taxon>
        <taxon>Laurasiatheria</taxon>
        <taxon>Chiroptera</taxon>
        <taxon>Yangochiroptera</taxon>
        <taxon>Vespertilionidae</taxon>
        <taxon>Myotis</taxon>
    </lineage>
</organism>
<feature type="region of interest" description="Disordered" evidence="1">
    <location>
        <begin position="22"/>
        <end position="58"/>
    </location>
</feature>
<evidence type="ECO:0000313" key="2">
    <source>
        <dbReference type="EMBL" id="KAF6271947.1"/>
    </source>
</evidence>
<protein>
    <submittedName>
        <fullName evidence="2">Uncharacterized protein</fullName>
    </submittedName>
</protein>
<evidence type="ECO:0000313" key="3">
    <source>
        <dbReference type="Proteomes" id="UP000527355"/>
    </source>
</evidence>
<proteinExistence type="predicted"/>
<feature type="compositionally biased region" description="Polar residues" evidence="1">
    <location>
        <begin position="39"/>
        <end position="50"/>
    </location>
</feature>
<evidence type="ECO:0000256" key="1">
    <source>
        <dbReference type="SAM" id="MobiDB-lite"/>
    </source>
</evidence>
<reference evidence="2 3" key="1">
    <citation type="journal article" date="2020" name="Nature">
        <title>Six reference-quality genomes reveal evolution of bat adaptations.</title>
        <authorList>
            <person name="Jebb D."/>
            <person name="Huang Z."/>
            <person name="Pippel M."/>
            <person name="Hughes G.M."/>
            <person name="Lavrichenko K."/>
            <person name="Devanna P."/>
            <person name="Winkler S."/>
            <person name="Jermiin L.S."/>
            <person name="Skirmuntt E.C."/>
            <person name="Katzourakis A."/>
            <person name="Burkitt-Gray L."/>
            <person name="Ray D.A."/>
            <person name="Sullivan K.A.M."/>
            <person name="Roscito J.G."/>
            <person name="Kirilenko B.M."/>
            <person name="Davalos L.M."/>
            <person name="Corthals A.P."/>
            <person name="Power M.L."/>
            <person name="Jones G."/>
            <person name="Ransome R.D."/>
            <person name="Dechmann D.K.N."/>
            <person name="Locatelli A.G."/>
            <person name="Puechmaille S.J."/>
            <person name="Fedrigo O."/>
            <person name="Jarvis E.D."/>
            <person name="Hiller M."/>
            <person name="Vernes S.C."/>
            <person name="Myers E.W."/>
            <person name="Teeling E.C."/>
        </authorList>
    </citation>
    <scope>NUCLEOTIDE SEQUENCE [LARGE SCALE GENOMIC DNA]</scope>
    <source>
        <strain evidence="2">MMyoMyo1</strain>
        <tissue evidence="2">Flight muscle</tissue>
    </source>
</reference>
<accession>A0A7J7R7F6</accession>
<name>A0A7J7R7F6_MYOMY</name>
<dbReference type="AlphaFoldDB" id="A0A7J7R7F6"/>
<dbReference type="Proteomes" id="UP000527355">
    <property type="component" value="Unassembled WGS sequence"/>
</dbReference>
<dbReference type="EMBL" id="JABWUV010000036">
    <property type="protein sequence ID" value="KAF6271947.1"/>
    <property type="molecule type" value="Genomic_DNA"/>
</dbReference>
<comment type="caution">
    <text evidence="2">The sequence shown here is derived from an EMBL/GenBank/DDBJ whole genome shotgun (WGS) entry which is preliminary data.</text>
</comment>
<feature type="region of interest" description="Disordered" evidence="1">
    <location>
        <begin position="101"/>
        <end position="126"/>
    </location>
</feature>
<sequence length="200" mass="21143">MQVWGGLVTGLGRPVLRSWKKRAQGPGGEVSTLVPLGFGSQQPRPQSRASASPAGEGGVIDQAEVGHAHALIVFISLSCPRLPNPLCEDYQLCLQRDPESIPDVSTKNDPHTPLKNTETQRTAIRSSPVVSCRVPSGFAPQEPQASEAGTSGCPDGGPGFGVNPLTQKTRNICINDLAQRRLFLGVKNCSLCSAEGHLLS</sequence>
<feature type="region of interest" description="Disordered" evidence="1">
    <location>
        <begin position="136"/>
        <end position="155"/>
    </location>
</feature>